<organism evidence="3 4">
    <name type="scientific">Exidia glandulosa HHB12029</name>
    <dbReference type="NCBI Taxonomy" id="1314781"/>
    <lineage>
        <taxon>Eukaryota</taxon>
        <taxon>Fungi</taxon>
        <taxon>Dikarya</taxon>
        <taxon>Basidiomycota</taxon>
        <taxon>Agaricomycotina</taxon>
        <taxon>Agaricomycetes</taxon>
        <taxon>Auriculariales</taxon>
        <taxon>Exidiaceae</taxon>
        <taxon>Exidia</taxon>
    </lineage>
</organism>
<evidence type="ECO:0000256" key="1">
    <source>
        <dbReference type="SAM" id="Phobius"/>
    </source>
</evidence>
<sequence length="159" mass="17906">MARTNQPKPIPLIYRAFFTIVEPLCVLNAAYIYVTTPTKMLQISTPPSLHASQTLEQTPIETMLLRQVASLYVPFALILALLRFMRRPGDVPVWRAVLGTIIIGDIGHLWAMKGIAEASGSPGGWYDPRLWTRWEDWSYQGMTWFAMGLRIAFVLGVGL</sequence>
<keyword evidence="1" id="KW-0812">Transmembrane</keyword>
<dbReference type="PANTHER" id="PTHR37019:SF1">
    <property type="entry name" value="EXPERA DOMAIN-CONTAINING PROTEIN"/>
    <property type="match status" value="1"/>
</dbReference>
<accession>A0A165QGH6</accession>
<dbReference type="OrthoDB" id="5313995at2759"/>
<dbReference type="Proteomes" id="UP000077266">
    <property type="component" value="Unassembled WGS sequence"/>
</dbReference>
<reference evidence="3 4" key="1">
    <citation type="journal article" date="2016" name="Mol. Biol. Evol.">
        <title>Comparative Genomics of Early-Diverging Mushroom-Forming Fungi Provides Insights into the Origins of Lignocellulose Decay Capabilities.</title>
        <authorList>
            <person name="Nagy L.G."/>
            <person name="Riley R."/>
            <person name="Tritt A."/>
            <person name="Adam C."/>
            <person name="Daum C."/>
            <person name="Floudas D."/>
            <person name="Sun H."/>
            <person name="Yadav J.S."/>
            <person name="Pangilinan J."/>
            <person name="Larsson K.H."/>
            <person name="Matsuura K."/>
            <person name="Barry K."/>
            <person name="Labutti K."/>
            <person name="Kuo R."/>
            <person name="Ohm R.A."/>
            <person name="Bhattacharya S.S."/>
            <person name="Shirouzu T."/>
            <person name="Yoshinaga Y."/>
            <person name="Martin F.M."/>
            <person name="Grigoriev I.V."/>
            <person name="Hibbett D.S."/>
        </authorList>
    </citation>
    <scope>NUCLEOTIDE SEQUENCE [LARGE SCALE GENOMIC DNA]</scope>
    <source>
        <strain evidence="3 4">HHB12029</strain>
    </source>
</reference>
<dbReference type="AlphaFoldDB" id="A0A165QGH6"/>
<dbReference type="Pfam" id="PF24803">
    <property type="entry name" value="DUF7704"/>
    <property type="match status" value="1"/>
</dbReference>
<evidence type="ECO:0000313" key="4">
    <source>
        <dbReference type="Proteomes" id="UP000077266"/>
    </source>
</evidence>
<dbReference type="InParanoid" id="A0A165QGH6"/>
<feature type="transmembrane region" description="Helical" evidence="1">
    <location>
        <begin position="12"/>
        <end position="34"/>
    </location>
</feature>
<dbReference type="EMBL" id="KV425883">
    <property type="protein sequence ID" value="KZW03579.1"/>
    <property type="molecule type" value="Genomic_DNA"/>
</dbReference>
<keyword evidence="1" id="KW-0472">Membrane</keyword>
<keyword evidence="1" id="KW-1133">Transmembrane helix</keyword>
<feature type="transmembrane region" description="Helical" evidence="1">
    <location>
        <begin position="64"/>
        <end position="82"/>
    </location>
</feature>
<dbReference type="InterPro" id="IPR056121">
    <property type="entry name" value="DUF7704"/>
</dbReference>
<evidence type="ECO:0000313" key="3">
    <source>
        <dbReference type="EMBL" id="KZW03579.1"/>
    </source>
</evidence>
<keyword evidence="4" id="KW-1185">Reference proteome</keyword>
<protein>
    <recommendedName>
        <fullName evidence="2">DUF7704 domain-containing protein</fullName>
    </recommendedName>
</protein>
<proteinExistence type="predicted"/>
<feature type="domain" description="DUF7704" evidence="2">
    <location>
        <begin position="10"/>
        <end position="157"/>
    </location>
</feature>
<dbReference type="PANTHER" id="PTHR37019">
    <property type="entry name" value="CHROMOSOME 1, WHOLE GENOME SHOTGUN SEQUENCE"/>
    <property type="match status" value="1"/>
</dbReference>
<evidence type="ECO:0000259" key="2">
    <source>
        <dbReference type="Pfam" id="PF24803"/>
    </source>
</evidence>
<name>A0A165QGH6_EXIGL</name>
<gene>
    <name evidence="3" type="ORF">EXIGLDRAFT_600352</name>
</gene>